<evidence type="ECO:0000313" key="3">
    <source>
        <dbReference type="Proteomes" id="UP000637906"/>
    </source>
</evidence>
<gene>
    <name evidence="2" type="ORF">sL5_01130</name>
</gene>
<dbReference type="Proteomes" id="UP000637906">
    <property type="component" value="Unassembled WGS sequence"/>
</dbReference>
<evidence type="ECO:0000256" key="1">
    <source>
        <dbReference type="SAM" id="MobiDB-lite"/>
    </source>
</evidence>
<dbReference type="AlphaFoldDB" id="A0A8J3MNQ1"/>
<feature type="compositionally biased region" description="Polar residues" evidence="1">
    <location>
        <begin position="100"/>
        <end position="109"/>
    </location>
</feature>
<organism evidence="2 3">
    <name type="scientific">Candidatus Mesenet longicola</name>
    <dbReference type="NCBI Taxonomy" id="1892558"/>
    <lineage>
        <taxon>Bacteria</taxon>
        <taxon>Pseudomonadati</taxon>
        <taxon>Pseudomonadota</taxon>
        <taxon>Alphaproteobacteria</taxon>
        <taxon>Rickettsiales</taxon>
        <taxon>Anaplasmataceae</taxon>
        <taxon>Candidatus Mesenet</taxon>
    </lineage>
</organism>
<name>A0A8J3MNQ1_9RICK</name>
<accession>A0A8J3MNQ1</accession>
<evidence type="ECO:0000313" key="2">
    <source>
        <dbReference type="EMBL" id="GHM59120.1"/>
    </source>
</evidence>
<protein>
    <submittedName>
        <fullName evidence="2">Uncharacterized protein</fullName>
    </submittedName>
</protein>
<proteinExistence type="predicted"/>
<dbReference type="EMBL" id="BNGU01000003">
    <property type="protein sequence ID" value="GHM59120.1"/>
    <property type="molecule type" value="Genomic_DNA"/>
</dbReference>
<comment type="caution">
    <text evidence="2">The sequence shown here is derived from an EMBL/GenBank/DDBJ whole genome shotgun (WGS) entry which is preliminary data.</text>
</comment>
<sequence>MKNNTGIDNPIITILLKIKSSCLSLITRIKSLFQKKNSNNKNITTEVEDNQQRDSLEEQFDSLSIIGDELEIWYDAEGEFETKSEIDEEEEFFDALGNEENLTYGNGTDISEDEGYASSSSRDENIAAQNITIKNDQYYSINDFEKTISLSSYSNDTLALAFGGEAIGKITNAEHSLASLHYNEGTKFIQFVHNASNTKDSNLFVLNPNSFNIYMPSYFENNQSKSPKEAFGDSQVVILLQKPESVNLPPKGFINKSLWWIAEKWIKDDPIEIDDNFSFDFINFSCSNSASVIQFIDKKSPNAFMLSLIDDISSKQEKIDWNIKDILVRGNCISLTKELVDERVPNNLNNTNVEQISGNHRSCA</sequence>
<keyword evidence="3" id="KW-1185">Reference proteome</keyword>
<reference evidence="2 3" key="1">
    <citation type="journal article" date="2021" name="Microb. Ecol.">
        <title>Candidatus Mesenet longicola: Novel Endosymbionts of Brontispa longissima that Induce Cytoplasmic Incompatibility.</title>
        <authorList>
            <person name="Takano S."/>
            <person name="Gotoh Y."/>
            <person name="Hayashi T."/>
        </authorList>
    </citation>
    <scope>NUCLEOTIDE SEQUENCE [LARGE SCALE GENOMIC DNA]</scope>
    <source>
        <strain evidence="2">L5</strain>
    </source>
</reference>
<feature type="region of interest" description="Disordered" evidence="1">
    <location>
        <begin position="100"/>
        <end position="122"/>
    </location>
</feature>